<reference evidence="9 11" key="1">
    <citation type="submission" date="2017-09" db="EMBL/GenBank/DDBJ databases">
        <title>Bacterial and phytoplankton interrelationship in Kongsfjorden, an Arctic fjord.</title>
        <authorList>
            <person name="Sinha R."/>
            <person name="Krishnan K."/>
        </authorList>
    </citation>
    <scope>NUCLEOTIDE SEQUENCE [LARGE SCALE GENOMIC DNA]</scope>
    <source>
        <strain evidence="9 11">58</strain>
    </source>
</reference>
<evidence type="ECO:0000256" key="7">
    <source>
        <dbReference type="ARBA" id="ARBA00023136"/>
    </source>
</evidence>
<comment type="similarity">
    <text evidence="2">Belongs to the arsenical resistance-3 (ACR3) (TC 2.A.59) family.</text>
</comment>
<evidence type="ECO:0000256" key="5">
    <source>
        <dbReference type="ARBA" id="ARBA00022692"/>
    </source>
</evidence>
<feature type="transmembrane region" description="Helical" evidence="8">
    <location>
        <begin position="198"/>
        <end position="221"/>
    </location>
</feature>
<keyword evidence="12" id="KW-1185">Reference proteome</keyword>
<dbReference type="EMBL" id="CP033116">
    <property type="protein sequence ID" value="QFY55640.1"/>
    <property type="molecule type" value="Genomic_DNA"/>
</dbReference>
<keyword evidence="4" id="KW-1003">Cell membrane</keyword>
<feature type="transmembrane region" description="Helical" evidence="8">
    <location>
        <begin position="69"/>
        <end position="91"/>
    </location>
</feature>
<dbReference type="InterPro" id="IPR004706">
    <property type="entry name" value="Arsenical-R_Acr3"/>
</dbReference>
<feature type="transmembrane region" description="Helical" evidence="8">
    <location>
        <begin position="289"/>
        <end position="311"/>
    </location>
</feature>
<dbReference type="InterPro" id="IPR002657">
    <property type="entry name" value="BilAc:Na_symport/Acr3"/>
</dbReference>
<dbReference type="GO" id="GO:0015105">
    <property type="term" value="F:arsenite transmembrane transporter activity"/>
    <property type="evidence" value="ECO:0007669"/>
    <property type="project" value="TreeGrafter"/>
</dbReference>
<evidence type="ECO:0000256" key="2">
    <source>
        <dbReference type="ARBA" id="ARBA00010110"/>
    </source>
</evidence>
<feature type="transmembrane region" description="Helical" evidence="8">
    <location>
        <begin position="97"/>
        <end position="116"/>
    </location>
</feature>
<dbReference type="EMBL" id="NWMT01000073">
    <property type="protein sequence ID" value="PCD00050.1"/>
    <property type="molecule type" value="Genomic_DNA"/>
</dbReference>
<keyword evidence="6 8" id="KW-1133">Transmembrane helix</keyword>
<dbReference type="InterPro" id="IPR038770">
    <property type="entry name" value="Na+/solute_symporter_sf"/>
</dbReference>
<feature type="transmembrane region" description="Helical" evidence="8">
    <location>
        <begin position="38"/>
        <end position="57"/>
    </location>
</feature>
<feature type="transmembrane region" description="Helical" evidence="8">
    <location>
        <begin position="227"/>
        <end position="251"/>
    </location>
</feature>
<dbReference type="Proteomes" id="UP000344571">
    <property type="component" value="Chromosome"/>
</dbReference>
<proteinExistence type="inferred from homology"/>
<dbReference type="Gene3D" id="1.20.1530.20">
    <property type="match status" value="1"/>
</dbReference>
<dbReference type="GO" id="GO:0005886">
    <property type="term" value="C:plasma membrane"/>
    <property type="evidence" value="ECO:0007669"/>
    <property type="project" value="UniProtKB-SubCell"/>
</dbReference>
<name>A0AA91U3S1_9GAMM</name>
<keyword evidence="7 8" id="KW-0472">Membrane</keyword>
<dbReference type="Proteomes" id="UP000243750">
    <property type="component" value="Unassembled WGS sequence"/>
</dbReference>
<evidence type="ECO:0000256" key="8">
    <source>
        <dbReference type="SAM" id="Phobius"/>
    </source>
</evidence>
<sequence>MLDRSILEKNQLRLYLVAVAMGLLLGNLLPGIKTWLEILLWPMLGLLLYATFVQVPLLHLRQALADRRFMAAVLVGNFLFLPLAAWVLIQWLPDNPALRLGVLLVLLVPCTDWFITFTHLGGGSTSRAISITPVNLLAQLLLLPVYLWLMLPDSSLQVTIDAQLLNAALGLLGVPMLMSAITQRWMQAVPARARVGDGLAWLPVPLLALVLMMACAANGQVLEESGALLLTALPVFILFLLIAGFLAHGLSRVFKLNTQAGRTLAFSFGTRNSFVMLPLVLALPAGWEIAVAVVVFQSLVELTGMLAYLWWVPRQLFR</sequence>
<dbReference type="GO" id="GO:0015297">
    <property type="term" value="F:antiporter activity"/>
    <property type="evidence" value="ECO:0007669"/>
    <property type="project" value="InterPro"/>
</dbReference>
<feature type="transmembrane region" description="Helical" evidence="8">
    <location>
        <begin position="163"/>
        <end position="186"/>
    </location>
</feature>
<evidence type="ECO:0000313" key="10">
    <source>
        <dbReference type="EMBL" id="QFY55640.1"/>
    </source>
</evidence>
<reference evidence="10 12" key="2">
    <citation type="submission" date="2018-10" db="EMBL/GenBank/DDBJ databases">
        <title>Complete genome sequence of Pseudomonas pelagia strain Kongs-67.</title>
        <authorList>
            <person name="Sinha R.K."/>
            <person name="Krishnan K."/>
        </authorList>
    </citation>
    <scope>NUCLEOTIDE SEQUENCE [LARGE SCALE GENOMIC DNA]</scope>
    <source>
        <strain evidence="10 12">Kongs-67</strain>
    </source>
</reference>
<dbReference type="PANTHER" id="PTHR43057:SF1">
    <property type="entry name" value="ARSENICAL-RESISTANCE PROTEIN 3"/>
    <property type="match status" value="1"/>
</dbReference>
<dbReference type="PANTHER" id="PTHR43057">
    <property type="entry name" value="ARSENITE EFFLUX TRANSPORTER"/>
    <property type="match status" value="1"/>
</dbReference>
<feature type="transmembrane region" description="Helical" evidence="8">
    <location>
        <begin position="263"/>
        <end position="283"/>
    </location>
</feature>
<protein>
    <submittedName>
        <fullName evidence="10">Arsenic resistance protein</fullName>
    </submittedName>
    <submittedName>
        <fullName evidence="9">Bile acid:sodium symporter</fullName>
    </submittedName>
</protein>
<dbReference type="GO" id="GO:0015104">
    <property type="term" value="F:antimonite transmembrane transporter activity"/>
    <property type="evidence" value="ECO:0007669"/>
    <property type="project" value="TreeGrafter"/>
</dbReference>
<dbReference type="AlphaFoldDB" id="A0AA91U3S1"/>
<evidence type="ECO:0000256" key="4">
    <source>
        <dbReference type="ARBA" id="ARBA00022475"/>
    </source>
</evidence>
<gene>
    <name evidence="9" type="ORF">CO192_07340</name>
    <name evidence="10" type="ORF">EAO82_04185</name>
</gene>
<evidence type="ECO:0000313" key="9">
    <source>
        <dbReference type="EMBL" id="PCD00050.1"/>
    </source>
</evidence>
<keyword evidence="5 8" id="KW-0812">Transmembrane</keyword>
<organism evidence="9 11">
    <name type="scientific">Halopseudomonas pelagia</name>
    <dbReference type="NCBI Taxonomy" id="553151"/>
    <lineage>
        <taxon>Bacteria</taxon>
        <taxon>Pseudomonadati</taxon>
        <taxon>Pseudomonadota</taxon>
        <taxon>Gammaproteobacteria</taxon>
        <taxon>Pseudomonadales</taxon>
        <taxon>Pseudomonadaceae</taxon>
        <taxon>Halopseudomonas</taxon>
    </lineage>
</organism>
<feature type="transmembrane region" description="Helical" evidence="8">
    <location>
        <begin position="12"/>
        <end position="32"/>
    </location>
</feature>
<evidence type="ECO:0000256" key="1">
    <source>
        <dbReference type="ARBA" id="ARBA00004651"/>
    </source>
</evidence>
<evidence type="ECO:0000313" key="11">
    <source>
        <dbReference type="Proteomes" id="UP000243750"/>
    </source>
</evidence>
<comment type="subcellular location">
    <subcellularLocation>
        <location evidence="1">Cell membrane</location>
        <topology evidence="1">Multi-pass membrane protein</topology>
    </subcellularLocation>
</comment>
<accession>A0AA91U3S1</accession>
<keyword evidence="3" id="KW-0813">Transport</keyword>
<evidence type="ECO:0000256" key="6">
    <source>
        <dbReference type="ARBA" id="ARBA00022989"/>
    </source>
</evidence>
<evidence type="ECO:0000256" key="3">
    <source>
        <dbReference type="ARBA" id="ARBA00022448"/>
    </source>
</evidence>
<dbReference type="Pfam" id="PF01758">
    <property type="entry name" value="SBF"/>
    <property type="match status" value="1"/>
</dbReference>
<feature type="transmembrane region" description="Helical" evidence="8">
    <location>
        <begin position="128"/>
        <end position="151"/>
    </location>
</feature>
<evidence type="ECO:0000313" key="12">
    <source>
        <dbReference type="Proteomes" id="UP000344571"/>
    </source>
</evidence>